<protein>
    <recommendedName>
        <fullName evidence="3">DUF924 domain-containing protein</fullName>
    </recommendedName>
</protein>
<dbReference type="EMBL" id="LBHB01000002">
    <property type="protein sequence ID" value="KLE34150.1"/>
    <property type="molecule type" value="Genomic_DNA"/>
</dbReference>
<evidence type="ECO:0000313" key="1">
    <source>
        <dbReference type="EMBL" id="KLE34150.1"/>
    </source>
</evidence>
<dbReference type="InterPro" id="IPR011990">
    <property type="entry name" value="TPR-like_helical_dom_sf"/>
</dbReference>
<dbReference type="Gene3D" id="1.25.40.10">
    <property type="entry name" value="Tetratricopeptide repeat domain"/>
    <property type="match status" value="1"/>
</dbReference>
<dbReference type="PATRIC" id="fig|1581420.6.peg.1571"/>
<comment type="caution">
    <text evidence="1">The sequence shown here is derived from an EMBL/GenBank/DDBJ whole genome shotgun (WGS) entry which is preliminary data.</text>
</comment>
<evidence type="ECO:0000313" key="2">
    <source>
        <dbReference type="Proteomes" id="UP000053464"/>
    </source>
</evidence>
<keyword evidence="2" id="KW-1185">Reference proteome</keyword>
<dbReference type="STRING" id="1581420.AAW00_07675"/>
<dbReference type="Pfam" id="PF06041">
    <property type="entry name" value="DUF924"/>
    <property type="match status" value="1"/>
</dbReference>
<evidence type="ECO:0008006" key="3">
    <source>
        <dbReference type="Google" id="ProtNLM"/>
    </source>
</evidence>
<dbReference type="InterPro" id="IPR010323">
    <property type="entry name" value="DUF924"/>
</dbReference>
<dbReference type="AlphaFoldDB" id="A0A0G9MTU1"/>
<dbReference type="Proteomes" id="UP000053464">
    <property type="component" value="Unassembled WGS sequence"/>
</dbReference>
<reference evidence="1 2" key="1">
    <citation type="submission" date="2015-04" db="EMBL/GenBank/DDBJ databases">
        <title>The draft genome sequence of Erythrobacter luteus KA37.</title>
        <authorList>
            <person name="Zhuang L."/>
            <person name="Liu Y."/>
            <person name="Shao Z."/>
        </authorList>
    </citation>
    <scope>NUCLEOTIDE SEQUENCE [LARGE SCALE GENOMIC DNA]</scope>
    <source>
        <strain evidence="1 2">KA37</strain>
    </source>
</reference>
<name>A0A0G9MTU1_9SPHN</name>
<organism evidence="1 2">
    <name type="scientific">Aurantiacibacter luteus</name>
    <dbReference type="NCBI Taxonomy" id="1581420"/>
    <lineage>
        <taxon>Bacteria</taxon>
        <taxon>Pseudomonadati</taxon>
        <taxon>Pseudomonadota</taxon>
        <taxon>Alphaproteobacteria</taxon>
        <taxon>Sphingomonadales</taxon>
        <taxon>Erythrobacteraceae</taxon>
        <taxon>Aurantiacibacter</taxon>
    </lineage>
</organism>
<dbReference type="Gene3D" id="1.20.58.320">
    <property type="entry name" value="TPR-like"/>
    <property type="match status" value="1"/>
</dbReference>
<accession>A0A0G9MTU1</accession>
<sequence length="184" mass="20973">MSLAPRRWAAELLHVWFHRLRPADWWGGSARVDAMLERRFSAEWHALQTCPPDSFLADPRSALAAVLLFDQVPRNLFRDDPRAYATDPLARVICHGALDRGYLHRLERRQQAFLVMPLMHSEDIADQRLSLALFVRINGGANLAFARSHHRMIARFGRFPHRNAVLGRTSSAAEKRAVAAGFAW</sequence>
<dbReference type="SUPFAM" id="SSF48452">
    <property type="entry name" value="TPR-like"/>
    <property type="match status" value="1"/>
</dbReference>
<gene>
    <name evidence="1" type="ORF">AAW00_07675</name>
</gene>
<proteinExistence type="predicted"/>
<dbReference type="OrthoDB" id="7593450at2"/>
<dbReference type="RefSeq" id="WP_047003796.1">
    <property type="nucleotide sequence ID" value="NZ_LBHB01000002.1"/>
</dbReference>